<dbReference type="InterPro" id="IPR012337">
    <property type="entry name" value="RNaseH-like_sf"/>
</dbReference>
<evidence type="ECO:0000313" key="5">
    <source>
        <dbReference type="RefSeq" id="XP_026687299.1"/>
    </source>
</evidence>
<dbReference type="FunFam" id="1.10.340.70:FF:000003">
    <property type="entry name" value="Protein CBG25708"/>
    <property type="match status" value="1"/>
</dbReference>
<dbReference type="PaxDb" id="121845-A0A3Q0JG03"/>
<evidence type="ECO:0000259" key="3">
    <source>
        <dbReference type="PROSITE" id="PS50994"/>
    </source>
</evidence>
<dbReference type="Pfam" id="PF17921">
    <property type="entry name" value="Integrase_H2C2"/>
    <property type="match status" value="1"/>
</dbReference>
<feature type="compositionally biased region" description="Low complexity" evidence="2">
    <location>
        <begin position="409"/>
        <end position="430"/>
    </location>
</feature>
<dbReference type="InterPro" id="IPR041588">
    <property type="entry name" value="Integrase_H2C2"/>
</dbReference>
<sequence length="446" mass="51633">MWEASSQLTHGILKWRSMVKSRQPKWILAVKLTSYQDNKLEQIKVKTDNDPQLSRVKCCVLDGWPPKNKVDDDLRQFYSFKDDLHLVDGILFKKRSILIPASLRKEMLQRMHTGHLGIQKTKQLVRGVIYWPGMNEDISHMIDSCPVCLKFRKSNQKQPLLPHTIPSLPWQKLGMDLFHFESKNYLIMVDYYSQYFEICCVNSYNAQTIITQCKSVWSRHGIPCQIVSDGGPPFNSQDFARFCQSWDIEHVKTSPHYSKSNGLVERTIQSVKNIMKKCKESNSDVYLGLLQFRNAPKAEGIESPAKLLMSRQLRSNIPTSESTLKPSPINIENEKQKMYKKQSKMKFHYDKKAKFLPKVYIGEKVLFKLNPKSHWTPAIITEEVIPMRSYRVQSPEGVTYQRNREHILKSSNSCESPSPSPEKTPSSKGSNKPTRIRFQEDTSDTN</sequence>
<keyword evidence="4" id="KW-1185">Reference proteome</keyword>
<feature type="domain" description="Integrase catalytic" evidence="3">
    <location>
        <begin position="165"/>
        <end position="336"/>
    </location>
</feature>
<feature type="region of interest" description="Disordered" evidence="2">
    <location>
        <begin position="404"/>
        <end position="446"/>
    </location>
</feature>
<dbReference type="KEGG" id="dci:103520340"/>
<dbReference type="FunFam" id="3.30.420.10:FF:000063">
    <property type="entry name" value="Retrovirus-related Pol polyprotein from transposon 297-like Protein"/>
    <property type="match status" value="1"/>
</dbReference>
<accession>A0A3Q0JG03</accession>
<name>A0A3Q0JG03_DIACI</name>
<dbReference type="PANTHER" id="PTHR37984:SF7">
    <property type="entry name" value="INTEGRASE CATALYTIC DOMAIN-CONTAINING PROTEIN"/>
    <property type="match status" value="1"/>
</dbReference>
<proteinExistence type="predicted"/>
<protein>
    <recommendedName>
        <fullName evidence="1">RNA-directed DNA polymerase</fullName>
        <ecNumber evidence="1">2.7.7.49</ecNumber>
    </recommendedName>
</protein>
<dbReference type="SUPFAM" id="SSF53098">
    <property type="entry name" value="Ribonuclease H-like"/>
    <property type="match status" value="1"/>
</dbReference>
<dbReference type="InterPro" id="IPR001584">
    <property type="entry name" value="Integrase_cat-core"/>
</dbReference>
<reference evidence="5" key="1">
    <citation type="submission" date="2025-08" db="UniProtKB">
        <authorList>
            <consortium name="RefSeq"/>
        </authorList>
    </citation>
    <scope>IDENTIFICATION</scope>
</reference>
<dbReference type="AlphaFoldDB" id="A0A3Q0JG03"/>
<evidence type="ECO:0000313" key="4">
    <source>
        <dbReference type="Proteomes" id="UP000079169"/>
    </source>
</evidence>
<evidence type="ECO:0000256" key="1">
    <source>
        <dbReference type="ARBA" id="ARBA00012493"/>
    </source>
</evidence>
<dbReference type="STRING" id="121845.A0A3Q0JG03"/>
<dbReference type="PROSITE" id="PS50994">
    <property type="entry name" value="INTEGRASE"/>
    <property type="match status" value="1"/>
</dbReference>
<dbReference type="GO" id="GO:0003964">
    <property type="term" value="F:RNA-directed DNA polymerase activity"/>
    <property type="evidence" value="ECO:0007669"/>
    <property type="project" value="UniProtKB-EC"/>
</dbReference>
<dbReference type="Gene3D" id="3.30.420.10">
    <property type="entry name" value="Ribonuclease H-like superfamily/Ribonuclease H"/>
    <property type="match status" value="1"/>
</dbReference>
<dbReference type="EC" id="2.7.7.49" evidence="1"/>
<organism evidence="4 5">
    <name type="scientific">Diaphorina citri</name>
    <name type="common">Asian citrus psyllid</name>
    <dbReference type="NCBI Taxonomy" id="121845"/>
    <lineage>
        <taxon>Eukaryota</taxon>
        <taxon>Metazoa</taxon>
        <taxon>Ecdysozoa</taxon>
        <taxon>Arthropoda</taxon>
        <taxon>Hexapoda</taxon>
        <taxon>Insecta</taxon>
        <taxon>Pterygota</taxon>
        <taxon>Neoptera</taxon>
        <taxon>Paraneoptera</taxon>
        <taxon>Hemiptera</taxon>
        <taxon>Sternorrhyncha</taxon>
        <taxon>Psylloidea</taxon>
        <taxon>Psyllidae</taxon>
        <taxon>Diaphorininae</taxon>
        <taxon>Diaphorina</taxon>
    </lineage>
</organism>
<dbReference type="Gene3D" id="1.10.340.70">
    <property type="match status" value="1"/>
</dbReference>
<dbReference type="GO" id="GO:0003676">
    <property type="term" value="F:nucleic acid binding"/>
    <property type="evidence" value="ECO:0007669"/>
    <property type="project" value="InterPro"/>
</dbReference>
<dbReference type="GeneID" id="103520340"/>
<dbReference type="GO" id="GO:0015074">
    <property type="term" value="P:DNA integration"/>
    <property type="evidence" value="ECO:0007669"/>
    <property type="project" value="InterPro"/>
</dbReference>
<dbReference type="InterPro" id="IPR050951">
    <property type="entry name" value="Retrovirus_Pol_polyprotein"/>
</dbReference>
<dbReference type="Proteomes" id="UP000079169">
    <property type="component" value="Unplaced"/>
</dbReference>
<dbReference type="RefSeq" id="XP_026687299.1">
    <property type="nucleotide sequence ID" value="XM_026831498.1"/>
</dbReference>
<evidence type="ECO:0000256" key="2">
    <source>
        <dbReference type="SAM" id="MobiDB-lite"/>
    </source>
</evidence>
<dbReference type="InterPro" id="IPR036397">
    <property type="entry name" value="RNaseH_sf"/>
</dbReference>
<gene>
    <name evidence="5" type="primary">LOC103520340</name>
</gene>
<dbReference type="Pfam" id="PF00665">
    <property type="entry name" value="rve"/>
    <property type="match status" value="1"/>
</dbReference>
<dbReference type="PANTHER" id="PTHR37984">
    <property type="entry name" value="PROTEIN CBG26694"/>
    <property type="match status" value="1"/>
</dbReference>